<evidence type="ECO:0000259" key="7">
    <source>
        <dbReference type="PROSITE" id="PS50048"/>
    </source>
</evidence>
<evidence type="ECO:0000256" key="5">
    <source>
        <dbReference type="ARBA" id="ARBA00023163"/>
    </source>
</evidence>
<proteinExistence type="predicted"/>
<keyword evidence="2" id="KW-0862">Zinc</keyword>
<dbReference type="Gene3D" id="4.10.240.10">
    <property type="entry name" value="Zn(2)-C6 fungal-type DNA-binding domain"/>
    <property type="match status" value="1"/>
</dbReference>
<dbReference type="Proteomes" id="UP000094569">
    <property type="component" value="Unassembled WGS sequence"/>
</dbReference>
<evidence type="ECO:0000256" key="4">
    <source>
        <dbReference type="ARBA" id="ARBA00023125"/>
    </source>
</evidence>
<reference evidence="8 9" key="1">
    <citation type="journal article" date="2016" name="BMC Genomics">
        <title>Comparative genomic and transcriptomic analyses of the Fuzhuan brick tea-fermentation fungus Aspergillus cristatus.</title>
        <authorList>
            <person name="Ge Y."/>
            <person name="Wang Y."/>
            <person name="Liu Y."/>
            <person name="Tan Y."/>
            <person name="Ren X."/>
            <person name="Zhang X."/>
            <person name="Hyde K.D."/>
            <person name="Liu Y."/>
            <person name="Liu Z."/>
        </authorList>
    </citation>
    <scope>NUCLEOTIDE SEQUENCE [LARGE SCALE GENOMIC DNA]</scope>
    <source>
        <strain evidence="8 9">GZAAS20.1005</strain>
    </source>
</reference>
<keyword evidence="4" id="KW-0238">DNA-binding</keyword>
<dbReference type="CDD" id="cd00067">
    <property type="entry name" value="GAL4"/>
    <property type="match status" value="1"/>
</dbReference>
<keyword evidence="5" id="KW-0804">Transcription</keyword>
<dbReference type="PANTHER" id="PTHR36206:SF14">
    <property type="entry name" value="ZN(2)-C6 FUNGAL-TYPE DOMAIN-CONTAINING PROTEIN-RELATED"/>
    <property type="match status" value="1"/>
</dbReference>
<evidence type="ECO:0000313" key="9">
    <source>
        <dbReference type="Proteomes" id="UP000094569"/>
    </source>
</evidence>
<organism evidence="8 9">
    <name type="scientific">Aspergillus cristatus</name>
    <name type="common">Chinese Fuzhuan brick tea-fermentation fungus</name>
    <name type="synonym">Eurotium cristatum</name>
    <dbReference type="NCBI Taxonomy" id="573508"/>
    <lineage>
        <taxon>Eukaryota</taxon>
        <taxon>Fungi</taxon>
        <taxon>Dikarya</taxon>
        <taxon>Ascomycota</taxon>
        <taxon>Pezizomycotina</taxon>
        <taxon>Eurotiomycetes</taxon>
        <taxon>Eurotiomycetidae</taxon>
        <taxon>Eurotiales</taxon>
        <taxon>Aspergillaceae</taxon>
        <taxon>Aspergillus</taxon>
        <taxon>Aspergillus subgen. Aspergillus</taxon>
    </lineage>
</organism>
<evidence type="ECO:0000313" key="8">
    <source>
        <dbReference type="EMBL" id="ODM18668.1"/>
    </source>
</evidence>
<comment type="caution">
    <text evidence="8">The sequence shown here is derived from an EMBL/GenBank/DDBJ whole genome shotgun (WGS) entry which is preliminary data.</text>
</comment>
<sequence>MRQSTSSDSRIGLAKSRNGCATCKSRKIKCDETRPRCQRCASTGRKCEYQVASGYGTPSPPASSLLSGLSPSRVNPSAQRERRAFEYYFYRGASSIAGALDLRFWKDTVLQLSRSEPAVWDAVIAISALYETPTPSLDPVPKGGEKNEALSWYSRSMMSVRKLIEQNRANQEIAIVTCVLYICIEIMQGHMSEALQLYEQGVSLIYELRASSATRASFLEDTIIPLFFRMGTAALSTAGVPVVKDLFALVDHRGDTGFFTVEAARAALAPLTRESLLFRWEAGAHILEVGSVVNVSAEIFACQQSLLSRLEDWYSSFTGLANSQTDPIYQSAISTLRTFHAAIYIILSTCLTQRETAFDNYLPHFRAIVDHASQALATSTTDTQTSFTFESGVGQPLFFTAISCRDPILRREALSLLRRVPQEGFFQCEPRVASAEEYIRMEEGRIVEGLMVRVSDLAETMDPMAFLGHPSEVSSENGVKEIPLERLANLPYVEDLVTIEDDLGNDQLFSGNERCPIPEGHRIRKNVVVQLNSLSSDGIPQSRHFLHLTRNRPNRITGMWEEREYFLPLNPTKAISIR</sequence>
<dbReference type="PRINTS" id="PR00755">
    <property type="entry name" value="AFLATOXINBRP"/>
</dbReference>
<dbReference type="SUPFAM" id="SSF57701">
    <property type="entry name" value="Zn2/Cys6 DNA-binding domain"/>
    <property type="match status" value="1"/>
</dbReference>
<dbReference type="Pfam" id="PF00172">
    <property type="entry name" value="Zn_clus"/>
    <property type="match status" value="1"/>
</dbReference>
<keyword evidence="3" id="KW-0805">Transcription regulation</keyword>
<dbReference type="Pfam" id="PF11951">
    <property type="entry name" value="Fungal_trans_2"/>
    <property type="match status" value="1"/>
</dbReference>
<dbReference type="GO" id="GO:0008270">
    <property type="term" value="F:zinc ion binding"/>
    <property type="evidence" value="ECO:0007669"/>
    <property type="project" value="InterPro"/>
</dbReference>
<keyword evidence="1" id="KW-0479">Metal-binding</keyword>
<dbReference type="InterPro" id="IPR021858">
    <property type="entry name" value="Fun_TF"/>
</dbReference>
<evidence type="ECO:0000256" key="3">
    <source>
        <dbReference type="ARBA" id="ARBA00023015"/>
    </source>
</evidence>
<feature type="domain" description="Zn(2)-C6 fungal-type" evidence="7">
    <location>
        <begin position="19"/>
        <end position="49"/>
    </location>
</feature>
<dbReference type="InterPro" id="IPR036864">
    <property type="entry name" value="Zn2-C6_fun-type_DNA-bd_sf"/>
</dbReference>
<dbReference type="AlphaFoldDB" id="A0A1E3BCQ3"/>
<dbReference type="InterPro" id="IPR052360">
    <property type="entry name" value="Transcr_Regulatory_Proteins"/>
</dbReference>
<protein>
    <recommendedName>
        <fullName evidence="7">Zn(2)-C6 fungal-type domain-containing protein</fullName>
    </recommendedName>
</protein>
<dbReference type="InterPro" id="IPR001138">
    <property type="entry name" value="Zn2Cys6_DnaBD"/>
</dbReference>
<dbReference type="OrthoDB" id="3145928at2759"/>
<evidence type="ECO:0000256" key="1">
    <source>
        <dbReference type="ARBA" id="ARBA00022723"/>
    </source>
</evidence>
<keyword evidence="6" id="KW-0539">Nucleus</keyword>
<dbReference type="PANTHER" id="PTHR36206">
    <property type="entry name" value="ASPERCRYPTIN BIOSYNTHESIS CLUSTER-SPECIFIC TRANSCRIPTION REGULATOR ATNN-RELATED"/>
    <property type="match status" value="1"/>
</dbReference>
<dbReference type="GO" id="GO:0000981">
    <property type="term" value="F:DNA-binding transcription factor activity, RNA polymerase II-specific"/>
    <property type="evidence" value="ECO:0007669"/>
    <property type="project" value="InterPro"/>
</dbReference>
<dbReference type="GO" id="GO:0003677">
    <property type="term" value="F:DNA binding"/>
    <property type="evidence" value="ECO:0007669"/>
    <property type="project" value="UniProtKB-KW"/>
</dbReference>
<dbReference type="PROSITE" id="PS00463">
    <property type="entry name" value="ZN2_CY6_FUNGAL_1"/>
    <property type="match status" value="1"/>
</dbReference>
<keyword evidence="9" id="KW-1185">Reference proteome</keyword>
<dbReference type="STRING" id="573508.A0A1E3BCQ3"/>
<dbReference type="EMBL" id="JXNT01000005">
    <property type="protein sequence ID" value="ODM18668.1"/>
    <property type="molecule type" value="Genomic_DNA"/>
</dbReference>
<dbReference type="PROSITE" id="PS50048">
    <property type="entry name" value="ZN2_CY6_FUNGAL_2"/>
    <property type="match status" value="1"/>
</dbReference>
<evidence type="ECO:0000256" key="2">
    <source>
        <dbReference type="ARBA" id="ARBA00022833"/>
    </source>
</evidence>
<dbReference type="SMART" id="SM00066">
    <property type="entry name" value="GAL4"/>
    <property type="match status" value="1"/>
</dbReference>
<evidence type="ECO:0000256" key="6">
    <source>
        <dbReference type="ARBA" id="ARBA00023242"/>
    </source>
</evidence>
<gene>
    <name evidence="8" type="ORF">SI65_05285</name>
</gene>
<name>A0A1E3BCQ3_ASPCR</name>
<dbReference type="VEuPathDB" id="FungiDB:SI65_05285"/>
<accession>A0A1E3BCQ3</accession>